<protein>
    <submittedName>
        <fullName evidence="4">Short-chain dehydrogenase</fullName>
    </submittedName>
</protein>
<dbReference type="InterPro" id="IPR002347">
    <property type="entry name" value="SDR_fam"/>
</dbReference>
<evidence type="ECO:0000256" key="3">
    <source>
        <dbReference type="RuleBase" id="RU000363"/>
    </source>
</evidence>
<dbReference type="AlphaFoldDB" id="A0A1M5UCH7"/>
<dbReference type="PANTHER" id="PTHR43669">
    <property type="entry name" value="5-KETO-D-GLUCONATE 5-REDUCTASE"/>
    <property type="match status" value="1"/>
</dbReference>
<name>A0A1M5UCH7_9RHOB</name>
<dbReference type="RefSeq" id="WP_072778013.1">
    <property type="nucleotide sequence ID" value="NZ_FQXC01000003.1"/>
</dbReference>
<dbReference type="Pfam" id="PF00106">
    <property type="entry name" value="adh_short"/>
    <property type="match status" value="1"/>
</dbReference>
<organism evidence="4 5">
    <name type="scientific">Marivita hallyeonensis</name>
    <dbReference type="NCBI Taxonomy" id="996342"/>
    <lineage>
        <taxon>Bacteria</taxon>
        <taxon>Pseudomonadati</taxon>
        <taxon>Pseudomonadota</taxon>
        <taxon>Alphaproteobacteria</taxon>
        <taxon>Rhodobacterales</taxon>
        <taxon>Roseobacteraceae</taxon>
        <taxon>Marivita</taxon>
    </lineage>
</organism>
<dbReference type="PRINTS" id="PR00081">
    <property type="entry name" value="GDHRDH"/>
</dbReference>
<accession>A0A1M5UCH7</accession>
<dbReference type="OrthoDB" id="210852at2"/>
<dbReference type="STRING" id="996342.SAMN05443551_2578"/>
<evidence type="ECO:0000313" key="5">
    <source>
        <dbReference type="Proteomes" id="UP000184221"/>
    </source>
</evidence>
<dbReference type="Gene3D" id="3.40.50.720">
    <property type="entry name" value="NAD(P)-binding Rossmann-like Domain"/>
    <property type="match status" value="1"/>
</dbReference>
<dbReference type="InterPro" id="IPR036291">
    <property type="entry name" value="NAD(P)-bd_dom_sf"/>
</dbReference>
<keyword evidence="5" id="KW-1185">Reference proteome</keyword>
<dbReference type="InterPro" id="IPR020904">
    <property type="entry name" value="Sc_DH/Rdtase_CS"/>
</dbReference>
<dbReference type="PRINTS" id="PR00080">
    <property type="entry name" value="SDRFAMILY"/>
</dbReference>
<dbReference type="PROSITE" id="PS00061">
    <property type="entry name" value="ADH_SHORT"/>
    <property type="match status" value="1"/>
</dbReference>
<evidence type="ECO:0000313" key="4">
    <source>
        <dbReference type="EMBL" id="SHH60649.1"/>
    </source>
</evidence>
<dbReference type="EMBL" id="FQXC01000003">
    <property type="protein sequence ID" value="SHH60649.1"/>
    <property type="molecule type" value="Genomic_DNA"/>
</dbReference>
<dbReference type="Proteomes" id="UP000184221">
    <property type="component" value="Unassembled WGS sequence"/>
</dbReference>
<evidence type="ECO:0000256" key="2">
    <source>
        <dbReference type="ARBA" id="ARBA00023002"/>
    </source>
</evidence>
<reference evidence="4 5" key="1">
    <citation type="submission" date="2016-11" db="EMBL/GenBank/DDBJ databases">
        <authorList>
            <person name="Jaros S."/>
            <person name="Januszkiewicz K."/>
            <person name="Wedrychowicz H."/>
        </authorList>
    </citation>
    <scope>NUCLEOTIDE SEQUENCE [LARGE SCALE GENOMIC DNA]</scope>
    <source>
        <strain evidence="4 5">DSM 29431</strain>
    </source>
</reference>
<keyword evidence="2" id="KW-0560">Oxidoreductase</keyword>
<evidence type="ECO:0000256" key="1">
    <source>
        <dbReference type="ARBA" id="ARBA00006484"/>
    </source>
</evidence>
<comment type="similarity">
    <text evidence="1 3">Belongs to the short-chain dehydrogenases/reductases (SDR) family.</text>
</comment>
<dbReference type="CDD" id="cd05233">
    <property type="entry name" value="SDR_c"/>
    <property type="match status" value="1"/>
</dbReference>
<dbReference type="PANTHER" id="PTHR43669:SF3">
    <property type="entry name" value="ALCOHOL DEHYDROGENASE, PUTATIVE (AFU_ORTHOLOGUE AFUA_3G03445)-RELATED"/>
    <property type="match status" value="1"/>
</dbReference>
<dbReference type="GO" id="GO:0016491">
    <property type="term" value="F:oxidoreductase activity"/>
    <property type="evidence" value="ECO:0007669"/>
    <property type="project" value="UniProtKB-KW"/>
</dbReference>
<sequence>MQFDGASAIVTGAGQGIGLSLAKALAARGVRVLTSDLSSDLAEQAAHSVGGVPHAGDLCDPDVIASMVETAETEFGRVDMLFSNAGFALGEPDGPTSQTDSHWQDSWDIHVMAHLRASRRVLPQMIARGSGVLVNVASAAGLLSQIGDAAYSATKHAAVSLAQSLAIEHGHQGIQVSVVCPLYVATPLLGYDHPDDANIPDRVITPDEVAQATIAGVEGKRFMIYPHPEAQAFFQKRATDTDRWIAGMQRLRAAVKEQTSGTDPAALHRFI</sequence>
<dbReference type="SUPFAM" id="SSF51735">
    <property type="entry name" value="NAD(P)-binding Rossmann-fold domains"/>
    <property type="match status" value="1"/>
</dbReference>
<proteinExistence type="inferred from homology"/>
<gene>
    <name evidence="4" type="ORF">SAMN05443551_2578</name>
</gene>